<keyword evidence="5" id="KW-1185">Reference proteome</keyword>
<feature type="region of interest" description="Disordered" evidence="2">
    <location>
        <begin position="1"/>
        <end position="25"/>
    </location>
</feature>
<dbReference type="OrthoDB" id="269872at2759"/>
<organism evidence="3">
    <name type="scientific">Guillardia theta (strain CCMP2712)</name>
    <name type="common">Cryptophyte</name>
    <dbReference type="NCBI Taxonomy" id="905079"/>
    <lineage>
        <taxon>Eukaryota</taxon>
        <taxon>Cryptophyceae</taxon>
        <taxon>Pyrenomonadales</taxon>
        <taxon>Geminigeraceae</taxon>
        <taxon>Guillardia</taxon>
    </lineage>
</organism>
<evidence type="ECO:0000313" key="3">
    <source>
        <dbReference type="EMBL" id="EKX45637.1"/>
    </source>
</evidence>
<dbReference type="PANTHER" id="PTHR23313">
    <property type="entry name" value="TSEC1-RELATED"/>
    <property type="match status" value="1"/>
</dbReference>
<dbReference type="PANTHER" id="PTHR23313:SF0">
    <property type="entry name" value="TESTIS-EXPRESSED PROTEIN 9"/>
    <property type="match status" value="1"/>
</dbReference>
<feature type="coiled-coil region" evidence="1">
    <location>
        <begin position="165"/>
        <end position="283"/>
    </location>
</feature>
<accession>L1JBD9</accession>
<dbReference type="eggNOG" id="ENOG502QPKV">
    <property type="taxonomic scope" value="Eukaryota"/>
</dbReference>
<feature type="region of interest" description="Disordered" evidence="2">
    <location>
        <begin position="37"/>
        <end position="155"/>
    </location>
</feature>
<gene>
    <name evidence="3" type="ORF">GUITHDRAFT_108514</name>
</gene>
<dbReference type="EnsemblProtists" id="EKX45637">
    <property type="protein sequence ID" value="EKX45637"/>
    <property type="gene ID" value="GUITHDRAFT_108514"/>
</dbReference>
<reference evidence="3 5" key="1">
    <citation type="journal article" date="2012" name="Nature">
        <title>Algal genomes reveal evolutionary mosaicism and the fate of nucleomorphs.</title>
        <authorList>
            <consortium name="DOE Joint Genome Institute"/>
            <person name="Curtis B.A."/>
            <person name="Tanifuji G."/>
            <person name="Burki F."/>
            <person name="Gruber A."/>
            <person name="Irimia M."/>
            <person name="Maruyama S."/>
            <person name="Arias M.C."/>
            <person name="Ball S.G."/>
            <person name="Gile G.H."/>
            <person name="Hirakawa Y."/>
            <person name="Hopkins J.F."/>
            <person name="Kuo A."/>
            <person name="Rensing S.A."/>
            <person name="Schmutz J."/>
            <person name="Symeonidi A."/>
            <person name="Elias M."/>
            <person name="Eveleigh R.J."/>
            <person name="Herman E.K."/>
            <person name="Klute M.J."/>
            <person name="Nakayama T."/>
            <person name="Obornik M."/>
            <person name="Reyes-Prieto A."/>
            <person name="Armbrust E.V."/>
            <person name="Aves S.J."/>
            <person name="Beiko R.G."/>
            <person name="Coutinho P."/>
            <person name="Dacks J.B."/>
            <person name="Durnford D.G."/>
            <person name="Fast N.M."/>
            <person name="Green B.R."/>
            <person name="Grisdale C.J."/>
            <person name="Hempel F."/>
            <person name="Henrissat B."/>
            <person name="Hoppner M.P."/>
            <person name="Ishida K."/>
            <person name="Kim E."/>
            <person name="Koreny L."/>
            <person name="Kroth P.G."/>
            <person name="Liu Y."/>
            <person name="Malik S.B."/>
            <person name="Maier U.G."/>
            <person name="McRose D."/>
            <person name="Mock T."/>
            <person name="Neilson J.A."/>
            <person name="Onodera N.T."/>
            <person name="Poole A.M."/>
            <person name="Pritham E.J."/>
            <person name="Richards T.A."/>
            <person name="Rocap G."/>
            <person name="Roy S.W."/>
            <person name="Sarai C."/>
            <person name="Schaack S."/>
            <person name="Shirato S."/>
            <person name="Slamovits C.H."/>
            <person name="Spencer D.F."/>
            <person name="Suzuki S."/>
            <person name="Worden A.Z."/>
            <person name="Zauner S."/>
            <person name="Barry K."/>
            <person name="Bell C."/>
            <person name="Bharti A.K."/>
            <person name="Crow J.A."/>
            <person name="Grimwood J."/>
            <person name="Kramer R."/>
            <person name="Lindquist E."/>
            <person name="Lucas S."/>
            <person name="Salamov A."/>
            <person name="McFadden G.I."/>
            <person name="Lane C.E."/>
            <person name="Keeling P.J."/>
            <person name="Gray M.W."/>
            <person name="Grigoriev I.V."/>
            <person name="Archibald J.M."/>
        </authorList>
    </citation>
    <scope>NUCLEOTIDE SEQUENCE</scope>
    <source>
        <strain evidence="3 5">CCMP2712</strain>
    </source>
</reference>
<evidence type="ECO:0008006" key="6">
    <source>
        <dbReference type="Google" id="ProtNLM"/>
    </source>
</evidence>
<feature type="compositionally biased region" description="Acidic residues" evidence="2">
    <location>
        <begin position="83"/>
        <end position="99"/>
    </location>
</feature>
<protein>
    <recommendedName>
        <fullName evidence="6">Testis-expressed sequence 9 protein</fullName>
    </recommendedName>
</protein>
<dbReference type="RefSeq" id="XP_005832617.1">
    <property type="nucleotide sequence ID" value="XM_005832560.1"/>
</dbReference>
<proteinExistence type="predicted"/>
<name>L1JBD9_GUITC</name>
<feature type="compositionally biased region" description="Acidic residues" evidence="2">
    <location>
        <begin position="107"/>
        <end position="116"/>
    </location>
</feature>
<evidence type="ECO:0000313" key="5">
    <source>
        <dbReference type="Proteomes" id="UP000011087"/>
    </source>
</evidence>
<dbReference type="AlphaFoldDB" id="L1JBD9"/>
<dbReference type="EMBL" id="JH992998">
    <property type="protein sequence ID" value="EKX45637.1"/>
    <property type="molecule type" value="Genomic_DNA"/>
</dbReference>
<dbReference type="Proteomes" id="UP000011087">
    <property type="component" value="Unassembled WGS sequence"/>
</dbReference>
<sequence length="356" mass="40187">MAGMERIEREEMLRKRSEEADMRRTEALRMAQSVVMQQEAKLLSSPAANRSHGSRKGHDSAGSSPAKSSTHYSTPTKKKHLEDDDYDEQAYEDEDEDRDEGAAFGNEDFEVEEDYDAGGGMAAAAESQWRSRAQQASKREGDDDGHVATPQMGSEATIRYLKAKLKVMEEEVSEANQCLQEQQDRLTYLEKRNQELEESSTKSSKLNESLKVKLEKVKQELQDKTKLAESLERQLSASIKEKETIERAQKQNDSLAGAKDVRLNRALEEVERYKKLLAETKTSSSEVTEQVRKQLDAAVVEKKKLAKQKAELISGFKSQMKLIDVLKRQVIHLQAAKTLAITEQEFTKALELGDSI</sequence>
<dbReference type="GeneID" id="17302379"/>
<dbReference type="OMA" id="IHIIAAR"/>
<feature type="compositionally biased region" description="Polar residues" evidence="2">
    <location>
        <begin position="61"/>
        <end position="75"/>
    </location>
</feature>
<dbReference type="KEGG" id="gtt:GUITHDRAFT_108514"/>
<reference evidence="4" key="3">
    <citation type="submission" date="2016-03" db="UniProtKB">
        <authorList>
            <consortium name="EnsemblProtists"/>
        </authorList>
    </citation>
    <scope>IDENTIFICATION</scope>
</reference>
<reference evidence="5" key="2">
    <citation type="submission" date="2012-11" db="EMBL/GenBank/DDBJ databases">
        <authorList>
            <person name="Kuo A."/>
            <person name="Curtis B.A."/>
            <person name="Tanifuji G."/>
            <person name="Burki F."/>
            <person name="Gruber A."/>
            <person name="Irimia M."/>
            <person name="Maruyama S."/>
            <person name="Arias M.C."/>
            <person name="Ball S.G."/>
            <person name="Gile G.H."/>
            <person name="Hirakawa Y."/>
            <person name="Hopkins J.F."/>
            <person name="Rensing S.A."/>
            <person name="Schmutz J."/>
            <person name="Symeonidi A."/>
            <person name="Elias M."/>
            <person name="Eveleigh R.J."/>
            <person name="Herman E.K."/>
            <person name="Klute M.J."/>
            <person name="Nakayama T."/>
            <person name="Obornik M."/>
            <person name="Reyes-Prieto A."/>
            <person name="Armbrust E.V."/>
            <person name="Aves S.J."/>
            <person name="Beiko R.G."/>
            <person name="Coutinho P."/>
            <person name="Dacks J.B."/>
            <person name="Durnford D.G."/>
            <person name="Fast N.M."/>
            <person name="Green B.R."/>
            <person name="Grisdale C."/>
            <person name="Hempe F."/>
            <person name="Henrissat B."/>
            <person name="Hoppner M.P."/>
            <person name="Ishida K.-I."/>
            <person name="Kim E."/>
            <person name="Koreny L."/>
            <person name="Kroth P.G."/>
            <person name="Liu Y."/>
            <person name="Malik S.-B."/>
            <person name="Maier U.G."/>
            <person name="McRose D."/>
            <person name="Mock T."/>
            <person name="Neilson J.A."/>
            <person name="Onodera N.T."/>
            <person name="Poole A.M."/>
            <person name="Pritham E.J."/>
            <person name="Richards T.A."/>
            <person name="Rocap G."/>
            <person name="Roy S.W."/>
            <person name="Sarai C."/>
            <person name="Schaack S."/>
            <person name="Shirato S."/>
            <person name="Slamovits C.H."/>
            <person name="Spencer D.F."/>
            <person name="Suzuki S."/>
            <person name="Worden A.Z."/>
            <person name="Zauner S."/>
            <person name="Barry K."/>
            <person name="Bell C."/>
            <person name="Bharti A.K."/>
            <person name="Crow J.A."/>
            <person name="Grimwood J."/>
            <person name="Kramer R."/>
            <person name="Lindquist E."/>
            <person name="Lucas S."/>
            <person name="Salamov A."/>
            <person name="McFadden G.I."/>
            <person name="Lane C.E."/>
            <person name="Keeling P.J."/>
            <person name="Gray M.W."/>
            <person name="Grigoriev I.V."/>
            <person name="Archibald J.M."/>
        </authorList>
    </citation>
    <scope>NUCLEOTIDE SEQUENCE</scope>
    <source>
        <strain evidence="5">CCMP2712</strain>
    </source>
</reference>
<evidence type="ECO:0000256" key="1">
    <source>
        <dbReference type="SAM" id="Coils"/>
    </source>
</evidence>
<dbReference type="PaxDb" id="55529-EKX45637"/>
<dbReference type="HOGENOM" id="CLU_059201_0_0_1"/>
<evidence type="ECO:0000256" key="2">
    <source>
        <dbReference type="SAM" id="MobiDB-lite"/>
    </source>
</evidence>
<feature type="compositionally biased region" description="Basic and acidic residues" evidence="2">
    <location>
        <begin position="137"/>
        <end position="146"/>
    </location>
</feature>
<evidence type="ECO:0000313" key="4">
    <source>
        <dbReference type="EnsemblProtists" id="EKX45637"/>
    </source>
</evidence>
<keyword evidence="1" id="KW-0175">Coiled coil</keyword>